<organism evidence="1 2">
    <name type="scientific">Weissella minor</name>
    <dbReference type="NCBI Taxonomy" id="1620"/>
    <lineage>
        <taxon>Bacteria</taxon>
        <taxon>Bacillati</taxon>
        <taxon>Bacillota</taxon>
        <taxon>Bacilli</taxon>
        <taxon>Lactobacillales</taxon>
        <taxon>Lactobacillaceae</taxon>
        <taxon>Weissella</taxon>
    </lineage>
</organism>
<reference evidence="1 2" key="1">
    <citation type="journal article" date="2015" name="Genome Announc.">
        <title>Expanding the biotechnology potential of lactobacilli through comparative genomics of 213 strains and associated genera.</title>
        <authorList>
            <person name="Sun Z."/>
            <person name="Harris H.M."/>
            <person name="McCann A."/>
            <person name="Guo C."/>
            <person name="Argimon S."/>
            <person name="Zhang W."/>
            <person name="Yang X."/>
            <person name="Jeffery I.B."/>
            <person name="Cooney J.C."/>
            <person name="Kagawa T.F."/>
            <person name="Liu W."/>
            <person name="Song Y."/>
            <person name="Salvetti E."/>
            <person name="Wrobel A."/>
            <person name="Rasinkangas P."/>
            <person name="Parkhill J."/>
            <person name="Rea M.C."/>
            <person name="O'Sullivan O."/>
            <person name="Ritari J."/>
            <person name="Douillard F.P."/>
            <person name="Paul Ross R."/>
            <person name="Yang R."/>
            <person name="Briner A.E."/>
            <person name="Felis G.E."/>
            <person name="de Vos W.M."/>
            <person name="Barrangou R."/>
            <person name="Klaenhammer T.R."/>
            <person name="Caufield P.W."/>
            <person name="Cui Y."/>
            <person name="Zhang H."/>
            <person name="O'Toole P.W."/>
        </authorList>
    </citation>
    <scope>NUCLEOTIDE SEQUENCE [LARGE SCALE GENOMIC DNA]</scope>
    <source>
        <strain evidence="1 2">DSM 20014</strain>
    </source>
</reference>
<dbReference type="STRING" id="1620.IV67_GL001222"/>
<dbReference type="Proteomes" id="UP000051673">
    <property type="component" value="Unassembled WGS sequence"/>
</dbReference>
<keyword evidence="2" id="KW-1185">Reference proteome</keyword>
<gene>
    <name evidence="1" type="ORF">IV67_GL001222</name>
</gene>
<comment type="caution">
    <text evidence="1">The sequence shown here is derived from an EMBL/GenBank/DDBJ whole genome shotgun (WGS) entry which is preliminary data.</text>
</comment>
<name>A0A0R2JFS1_9LACO</name>
<sequence length="415" mass="48424">MFNKKGVKMVQEYQKYTMLDEFDIPVYVTQELTIDAQTKLAYVDKRNAWNGLIRKKGNRTELDLDYQPNNGDVMISDEYPSFGVNGVDSSDDGVWYAQNWDGNLLFILTKFHRISMSEAMRAGYVTNARTKWKISEFELRDTFINSDDLTIKEVELNFDYLYQFFDFRADEKEQTIEIGTFNIKGERFSIDIKKSISTHIELDESTDIYKAVVHIEFDKSQSQKFVRDICSIVKELFEILMDRHIRLRKIDILNDGDKEWRNAFIYQDMVLDKKINKVNPFINHPLKYSNIHHSIFNIFNIYFNDTKLRAFTKAYLATISSRMPVRARLITLTSGVDTYFIGEKRQESNTTVSSLKDKLSLLPLADADAEGIKNSRNFLIHGVQPKKFIGEEGLPDQLQKLGVAYYNRIVEDLKK</sequence>
<dbReference type="EMBL" id="JQCD01000031">
    <property type="protein sequence ID" value="KRN76171.1"/>
    <property type="molecule type" value="Genomic_DNA"/>
</dbReference>
<proteinExistence type="predicted"/>
<evidence type="ECO:0000313" key="2">
    <source>
        <dbReference type="Proteomes" id="UP000051673"/>
    </source>
</evidence>
<dbReference type="PATRIC" id="fig|1620.3.peg.1236"/>
<accession>A0A0R2JFS1</accession>
<dbReference type="AlphaFoldDB" id="A0A0R2JFS1"/>
<evidence type="ECO:0000313" key="1">
    <source>
        <dbReference type="EMBL" id="KRN76171.1"/>
    </source>
</evidence>
<protein>
    <submittedName>
        <fullName evidence="1">Uncharacterized protein</fullName>
    </submittedName>
</protein>